<evidence type="ECO:0000259" key="1">
    <source>
        <dbReference type="Pfam" id="PF05430"/>
    </source>
</evidence>
<dbReference type="GO" id="GO:0004808">
    <property type="term" value="F:tRNA (5-methylaminomethyl-2-thiouridylate)(34)-methyltransferase activity"/>
    <property type="evidence" value="ECO:0007669"/>
    <property type="project" value="InterPro"/>
</dbReference>
<dbReference type="Proteomes" id="UP000008461">
    <property type="component" value="Chromosome"/>
</dbReference>
<dbReference type="PANTHER" id="PTHR39963:SF1">
    <property type="entry name" value="MNMC-LIKE METHYLTRANSFERASE DOMAIN-CONTAINING PROTEIN"/>
    <property type="match status" value="1"/>
</dbReference>
<protein>
    <recommendedName>
        <fullName evidence="1">MnmC-like methyltransferase domain-containing protein</fullName>
    </recommendedName>
</protein>
<dbReference type="InterPro" id="IPR008471">
    <property type="entry name" value="MnmC-like_methylTransf"/>
</dbReference>
<name>F4KSL9_HALH1</name>
<dbReference type="eggNOG" id="COG4121">
    <property type="taxonomic scope" value="Bacteria"/>
</dbReference>
<dbReference type="AlphaFoldDB" id="F4KSL9"/>
<dbReference type="EMBL" id="CP002691">
    <property type="protein sequence ID" value="AEE47983.1"/>
    <property type="molecule type" value="Genomic_DNA"/>
</dbReference>
<sequence>MSDGADENEIFVTQDGSHSITAAKFGVSYHSRYGAITESRHVFIEAGLYPLLVNTPAELSILEIGLGTGLNVLLTYHELDKRPITVYYEALEGFPISPAIAQNLNYPSLIEGPRLQAVFQQLHEGEWNKPIALSPHFQVLKRLGQLEEQSFSPVFDLIYFDAFAPSAQPELWGEEIMQKMYAALKPGGVLVTYCAKGEFKRTLKKVGFTVERLPGPPGKREMTKAVK</sequence>
<organism evidence="2 3">
    <name type="scientific">Haliscomenobacter hydrossis (strain ATCC 27775 / DSM 1100 / LMG 10767 / O)</name>
    <dbReference type="NCBI Taxonomy" id="760192"/>
    <lineage>
        <taxon>Bacteria</taxon>
        <taxon>Pseudomonadati</taxon>
        <taxon>Bacteroidota</taxon>
        <taxon>Saprospiria</taxon>
        <taxon>Saprospirales</taxon>
        <taxon>Haliscomenobacteraceae</taxon>
        <taxon>Haliscomenobacter</taxon>
    </lineage>
</organism>
<reference key="2">
    <citation type="submission" date="2011-04" db="EMBL/GenBank/DDBJ databases">
        <title>Complete sequence of chromosome of Haliscomenobacter hydrossis DSM 1100.</title>
        <authorList>
            <consortium name="US DOE Joint Genome Institute (JGI-PGF)"/>
            <person name="Lucas S."/>
            <person name="Han J."/>
            <person name="Lapidus A."/>
            <person name="Bruce D."/>
            <person name="Goodwin L."/>
            <person name="Pitluck S."/>
            <person name="Peters L."/>
            <person name="Kyrpides N."/>
            <person name="Mavromatis K."/>
            <person name="Ivanova N."/>
            <person name="Ovchinnikova G."/>
            <person name="Pagani I."/>
            <person name="Daligault H."/>
            <person name="Detter J.C."/>
            <person name="Han C."/>
            <person name="Land M."/>
            <person name="Hauser L."/>
            <person name="Markowitz V."/>
            <person name="Cheng J.-F."/>
            <person name="Hugenholtz P."/>
            <person name="Woyke T."/>
            <person name="Wu D."/>
            <person name="Verbarg S."/>
            <person name="Frueling A."/>
            <person name="Brambilla E."/>
            <person name="Klenk H.-P."/>
            <person name="Eisen J.A."/>
        </authorList>
    </citation>
    <scope>NUCLEOTIDE SEQUENCE</scope>
    <source>
        <strain>DSM 1100</strain>
    </source>
</reference>
<reference evidence="2 3" key="1">
    <citation type="journal article" date="2011" name="Stand. Genomic Sci.">
        <title>Complete genome sequence of Haliscomenobacter hydrossis type strain (O).</title>
        <authorList>
            <consortium name="US DOE Joint Genome Institute (JGI-PGF)"/>
            <person name="Daligault H."/>
            <person name="Lapidus A."/>
            <person name="Zeytun A."/>
            <person name="Nolan M."/>
            <person name="Lucas S."/>
            <person name="Del Rio T.G."/>
            <person name="Tice H."/>
            <person name="Cheng J.F."/>
            <person name="Tapia R."/>
            <person name="Han C."/>
            <person name="Goodwin L."/>
            <person name="Pitluck S."/>
            <person name="Liolios K."/>
            <person name="Pagani I."/>
            <person name="Ivanova N."/>
            <person name="Huntemann M."/>
            <person name="Mavromatis K."/>
            <person name="Mikhailova N."/>
            <person name="Pati A."/>
            <person name="Chen A."/>
            <person name="Palaniappan K."/>
            <person name="Land M."/>
            <person name="Hauser L."/>
            <person name="Brambilla E.M."/>
            <person name="Rohde M."/>
            <person name="Verbarg S."/>
            <person name="Goker M."/>
            <person name="Bristow J."/>
            <person name="Eisen J.A."/>
            <person name="Markowitz V."/>
            <person name="Hugenholtz P."/>
            <person name="Kyrpides N.C."/>
            <person name="Klenk H.P."/>
            <person name="Woyke T."/>
        </authorList>
    </citation>
    <scope>NUCLEOTIDE SEQUENCE [LARGE SCALE GENOMIC DNA]</scope>
    <source>
        <strain evidence="3">ATCC 27775 / DSM 1100 / LMG 10767 / O</strain>
    </source>
</reference>
<dbReference type="NCBIfam" id="NF033855">
    <property type="entry name" value="tRNA_MNMC2"/>
    <property type="match status" value="1"/>
</dbReference>
<proteinExistence type="predicted"/>
<keyword evidence="3" id="KW-1185">Reference proteome</keyword>
<dbReference type="RefSeq" id="WP_013762547.1">
    <property type="nucleotide sequence ID" value="NC_015510.1"/>
</dbReference>
<dbReference type="OrthoDB" id="9786494at2"/>
<evidence type="ECO:0000313" key="2">
    <source>
        <dbReference type="EMBL" id="AEE47983.1"/>
    </source>
</evidence>
<dbReference type="SUPFAM" id="SSF53335">
    <property type="entry name" value="S-adenosyl-L-methionine-dependent methyltransferases"/>
    <property type="match status" value="1"/>
</dbReference>
<dbReference type="HOGENOM" id="CLU_061971_1_0_10"/>
<dbReference type="STRING" id="760192.Halhy_0069"/>
<dbReference type="Gene3D" id="3.40.50.150">
    <property type="entry name" value="Vaccinia Virus protein VP39"/>
    <property type="match status" value="1"/>
</dbReference>
<dbReference type="GO" id="GO:0016645">
    <property type="term" value="F:oxidoreductase activity, acting on the CH-NH group of donors"/>
    <property type="evidence" value="ECO:0007669"/>
    <property type="project" value="InterPro"/>
</dbReference>
<evidence type="ECO:0000313" key="3">
    <source>
        <dbReference type="Proteomes" id="UP000008461"/>
    </source>
</evidence>
<dbReference type="InterPro" id="IPR047785">
    <property type="entry name" value="tRNA_MNMC2"/>
</dbReference>
<dbReference type="KEGG" id="hhy:Halhy_0069"/>
<feature type="domain" description="MnmC-like methyltransferase" evidence="1">
    <location>
        <begin position="153"/>
        <end position="227"/>
    </location>
</feature>
<gene>
    <name evidence="2" type="ordered locus">Halhy_0069</name>
</gene>
<accession>F4KSL9</accession>
<dbReference type="Pfam" id="PF05430">
    <property type="entry name" value="Methyltransf_30"/>
    <property type="match status" value="1"/>
</dbReference>
<dbReference type="InterPro" id="IPR029063">
    <property type="entry name" value="SAM-dependent_MTases_sf"/>
</dbReference>
<dbReference type="PANTHER" id="PTHR39963">
    <property type="entry name" value="SLL0983 PROTEIN"/>
    <property type="match status" value="1"/>
</dbReference>